<dbReference type="Pfam" id="PF00583">
    <property type="entry name" value="Acetyltransf_1"/>
    <property type="match status" value="1"/>
</dbReference>
<dbReference type="PANTHER" id="PTHR13947:SF37">
    <property type="entry name" value="LD18367P"/>
    <property type="match status" value="1"/>
</dbReference>
<dbReference type="GO" id="GO:0008080">
    <property type="term" value="F:N-acetyltransferase activity"/>
    <property type="evidence" value="ECO:0007669"/>
    <property type="project" value="InterPro"/>
</dbReference>
<dbReference type="EMBL" id="DSPX01000125">
    <property type="protein sequence ID" value="HGG01427.1"/>
    <property type="molecule type" value="Genomic_DNA"/>
</dbReference>
<dbReference type="InterPro" id="IPR050769">
    <property type="entry name" value="NAT_camello-type"/>
</dbReference>
<sequence>MKKTYRDFCVRDWQPQDREAAAAVISSVLAEYGLGWEPLGADRDVLEVENFYQNRGGAFWVAETGGEIVGTGAYYPIHRGPKAVEIRKIYLRPWVRGQGLGKFLLQELETAITRAGFQEIWLETTSVMVEAIGLYESSDYIQTTGVETARCDRVYVKSLSHLESLPDNPSPNSHFLPPPIQSFKMLKSTQKNRSFP</sequence>
<dbReference type="Gene3D" id="3.40.630.30">
    <property type="match status" value="1"/>
</dbReference>
<evidence type="ECO:0000313" key="3">
    <source>
        <dbReference type="EMBL" id="HGG01427.1"/>
    </source>
</evidence>
<evidence type="ECO:0000259" key="2">
    <source>
        <dbReference type="PROSITE" id="PS51186"/>
    </source>
</evidence>
<dbReference type="SUPFAM" id="SSF55729">
    <property type="entry name" value="Acyl-CoA N-acyltransferases (Nat)"/>
    <property type="match status" value="1"/>
</dbReference>
<name>A0A7C3ZXS8_9CYAN</name>
<organism evidence="3">
    <name type="scientific">Planktothricoides sp. SpSt-374</name>
    <dbReference type="NCBI Taxonomy" id="2282167"/>
    <lineage>
        <taxon>Bacteria</taxon>
        <taxon>Bacillati</taxon>
        <taxon>Cyanobacteriota</taxon>
        <taxon>Cyanophyceae</taxon>
        <taxon>Oscillatoriophycideae</taxon>
        <taxon>Oscillatoriales</taxon>
        <taxon>Oscillatoriaceae</taxon>
        <taxon>Planktothricoides</taxon>
    </lineage>
</organism>
<keyword evidence="1 3" id="KW-0808">Transferase</keyword>
<dbReference type="CDD" id="cd04301">
    <property type="entry name" value="NAT_SF"/>
    <property type="match status" value="1"/>
</dbReference>
<gene>
    <name evidence="3" type="ORF">ENR15_12460</name>
</gene>
<dbReference type="AlphaFoldDB" id="A0A7C3ZXS8"/>
<feature type="domain" description="N-acetyltransferase" evidence="2">
    <location>
        <begin position="8"/>
        <end position="169"/>
    </location>
</feature>
<evidence type="ECO:0000256" key="1">
    <source>
        <dbReference type="ARBA" id="ARBA00022679"/>
    </source>
</evidence>
<dbReference type="PROSITE" id="PS51186">
    <property type="entry name" value="GNAT"/>
    <property type="match status" value="1"/>
</dbReference>
<dbReference type="InterPro" id="IPR016181">
    <property type="entry name" value="Acyl_CoA_acyltransferase"/>
</dbReference>
<comment type="caution">
    <text evidence="3">The sequence shown here is derived from an EMBL/GenBank/DDBJ whole genome shotgun (WGS) entry which is preliminary data.</text>
</comment>
<accession>A0A7C3ZXS8</accession>
<dbReference type="InterPro" id="IPR000182">
    <property type="entry name" value="GNAT_dom"/>
</dbReference>
<dbReference type="PANTHER" id="PTHR13947">
    <property type="entry name" value="GNAT FAMILY N-ACETYLTRANSFERASE"/>
    <property type="match status" value="1"/>
</dbReference>
<proteinExistence type="predicted"/>
<protein>
    <submittedName>
        <fullName evidence="3">GNAT family N-acetyltransferase</fullName>
    </submittedName>
</protein>
<reference evidence="3" key="1">
    <citation type="journal article" date="2020" name="mSystems">
        <title>Genome- and Community-Level Interaction Insights into Carbon Utilization and Element Cycling Functions of Hydrothermarchaeota in Hydrothermal Sediment.</title>
        <authorList>
            <person name="Zhou Z."/>
            <person name="Liu Y."/>
            <person name="Xu W."/>
            <person name="Pan J."/>
            <person name="Luo Z.H."/>
            <person name="Li M."/>
        </authorList>
    </citation>
    <scope>NUCLEOTIDE SEQUENCE [LARGE SCALE GENOMIC DNA]</scope>
    <source>
        <strain evidence="3">SpSt-374</strain>
    </source>
</reference>